<dbReference type="Gene3D" id="3.30.70.141">
    <property type="entry name" value="Nucleoside diphosphate kinase-like domain"/>
    <property type="match status" value="1"/>
</dbReference>
<dbReference type="EC" id="2.7.4.6" evidence="2 13"/>
<dbReference type="PANTHER" id="PTHR46161">
    <property type="entry name" value="NUCLEOSIDE DIPHOSPHATE KINASE"/>
    <property type="match status" value="1"/>
</dbReference>
<dbReference type="OrthoDB" id="9801161at2"/>
<comment type="catalytic activity">
    <reaction evidence="13 16">
        <text>a 2'-deoxyribonucleoside 5'-diphosphate + ATP = a 2'-deoxyribonucleoside 5'-triphosphate + ADP</text>
        <dbReference type="Rhea" id="RHEA:44640"/>
        <dbReference type="ChEBI" id="CHEBI:30616"/>
        <dbReference type="ChEBI" id="CHEBI:61560"/>
        <dbReference type="ChEBI" id="CHEBI:73316"/>
        <dbReference type="ChEBI" id="CHEBI:456216"/>
        <dbReference type="EC" id="2.7.4.6"/>
    </reaction>
</comment>
<feature type="binding site" evidence="13 14">
    <location>
        <position position="11"/>
    </location>
    <ligand>
        <name>ATP</name>
        <dbReference type="ChEBI" id="CHEBI:30616"/>
    </ligand>
</feature>
<keyword evidence="11 13" id="KW-0460">Magnesium</keyword>
<feature type="domain" description="Nucleoside diphosphate kinase-like" evidence="17">
    <location>
        <begin position="3"/>
        <end position="140"/>
    </location>
</feature>
<dbReference type="InterPro" id="IPR036850">
    <property type="entry name" value="NDK-like_dom_sf"/>
</dbReference>
<keyword evidence="12 13" id="KW-0546">Nucleotide metabolism</keyword>
<name>A0A7U7J5G9_9GAMM</name>
<evidence type="ECO:0000256" key="10">
    <source>
        <dbReference type="ARBA" id="ARBA00022840"/>
    </source>
</evidence>
<evidence type="ECO:0000256" key="14">
    <source>
        <dbReference type="PROSITE-ProRule" id="PRU00706"/>
    </source>
</evidence>
<dbReference type="SMART" id="SM00562">
    <property type="entry name" value="NDK"/>
    <property type="match status" value="1"/>
</dbReference>
<evidence type="ECO:0000256" key="15">
    <source>
        <dbReference type="RuleBase" id="RU004011"/>
    </source>
</evidence>
<dbReference type="InterPro" id="IPR023005">
    <property type="entry name" value="Nucleoside_diP_kinase_AS"/>
</dbReference>
<dbReference type="InterPro" id="IPR034907">
    <property type="entry name" value="NDK-like_dom"/>
</dbReference>
<keyword evidence="9 13" id="KW-0418">Kinase</keyword>
<dbReference type="HAMAP" id="MF_00451">
    <property type="entry name" value="NDP_kinase"/>
    <property type="match status" value="1"/>
</dbReference>
<keyword evidence="10 13" id="KW-0067">ATP-binding</keyword>
<dbReference type="GO" id="GO:0006183">
    <property type="term" value="P:GTP biosynthetic process"/>
    <property type="evidence" value="ECO:0007669"/>
    <property type="project" value="UniProtKB-UniRule"/>
</dbReference>
<dbReference type="PANTHER" id="PTHR46161:SF3">
    <property type="entry name" value="NUCLEOSIDE DIPHOSPHATE KINASE DDB_G0292928-RELATED"/>
    <property type="match status" value="1"/>
</dbReference>
<evidence type="ECO:0000313" key="19">
    <source>
        <dbReference type="Proteomes" id="UP000019184"/>
    </source>
</evidence>
<evidence type="ECO:0000256" key="3">
    <source>
        <dbReference type="ARBA" id="ARBA00017632"/>
    </source>
</evidence>
<comment type="subcellular location">
    <subcellularLocation>
        <location evidence="13">Cytoplasm</location>
    </subcellularLocation>
</comment>
<sequence>MTLEHTLSIIKPGAVRRNIIGQIIGRFESSGLRVAAARMLRLSQEQAEQFYAVHRERPFYAELVAYMTESPILVMVLEGEDAIARNRAIMGSTDPQKATPGTIRFDLGKNTTRNTVHGSDAPETAAAEIAFFFKPDDICPRHE</sequence>
<dbReference type="CDD" id="cd04413">
    <property type="entry name" value="NDPk_I"/>
    <property type="match status" value="1"/>
</dbReference>
<feature type="binding site" evidence="13 14">
    <location>
        <position position="114"/>
    </location>
    <ligand>
        <name>ATP</name>
        <dbReference type="ChEBI" id="CHEBI:30616"/>
    </ligand>
</feature>
<evidence type="ECO:0000256" key="16">
    <source>
        <dbReference type="RuleBase" id="RU004013"/>
    </source>
</evidence>
<dbReference type="FunFam" id="3.30.70.141:FF:000003">
    <property type="entry name" value="Nucleoside diphosphate kinase"/>
    <property type="match status" value="1"/>
</dbReference>
<dbReference type="InterPro" id="IPR001564">
    <property type="entry name" value="Nucleoside_diP_kinase"/>
</dbReference>
<evidence type="ECO:0000313" key="18">
    <source>
        <dbReference type="EMBL" id="CDH46777.1"/>
    </source>
</evidence>
<keyword evidence="5 13" id="KW-0597">Phosphoprotein</keyword>
<keyword evidence="4 13" id="KW-0963">Cytoplasm</keyword>
<dbReference type="EMBL" id="CBTK010000276">
    <property type="protein sequence ID" value="CDH46777.1"/>
    <property type="molecule type" value="Genomic_DNA"/>
</dbReference>
<feature type="binding site" evidence="13 14">
    <location>
        <position position="59"/>
    </location>
    <ligand>
        <name>ATP</name>
        <dbReference type="ChEBI" id="CHEBI:30616"/>
    </ligand>
</feature>
<keyword evidence="19" id="KW-1185">Reference proteome</keyword>
<dbReference type="PROSITE" id="PS51374">
    <property type="entry name" value="NDPK_LIKE"/>
    <property type="match status" value="1"/>
</dbReference>
<evidence type="ECO:0000256" key="4">
    <source>
        <dbReference type="ARBA" id="ARBA00022490"/>
    </source>
</evidence>
<comment type="caution">
    <text evidence="18">The sequence shown here is derived from an EMBL/GenBank/DDBJ whole genome shotgun (WGS) entry which is preliminary data.</text>
</comment>
<evidence type="ECO:0000256" key="8">
    <source>
        <dbReference type="ARBA" id="ARBA00022741"/>
    </source>
</evidence>
<dbReference type="GO" id="GO:0005737">
    <property type="term" value="C:cytoplasm"/>
    <property type="evidence" value="ECO:0007669"/>
    <property type="project" value="UniProtKB-SubCell"/>
</dbReference>
<dbReference type="RefSeq" id="WP_034435490.1">
    <property type="nucleotide sequence ID" value="NZ_CBTK010000276.1"/>
</dbReference>
<evidence type="ECO:0000256" key="1">
    <source>
        <dbReference type="ARBA" id="ARBA00008142"/>
    </source>
</evidence>
<comment type="cofactor">
    <cofactor evidence="13">
        <name>Mg(2+)</name>
        <dbReference type="ChEBI" id="CHEBI:18420"/>
    </cofactor>
</comment>
<dbReference type="GO" id="GO:0046872">
    <property type="term" value="F:metal ion binding"/>
    <property type="evidence" value="ECO:0007669"/>
    <property type="project" value="UniProtKB-KW"/>
</dbReference>
<feature type="binding site" evidence="13 14">
    <location>
        <position position="93"/>
    </location>
    <ligand>
        <name>ATP</name>
        <dbReference type="ChEBI" id="CHEBI:30616"/>
    </ligand>
</feature>
<feature type="binding site" evidence="13 14">
    <location>
        <position position="104"/>
    </location>
    <ligand>
        <name>ATP</name>
        <dbReference type="ChEBI" id="CHEBI:30616"/>
    </ligand>
</feature>
<dbReference type="Pfam" id="PF00334">
    <property type="entry name" value="NDK"/>
    <property type="match status" value="1"/>
</dbReference>
<evidence type="ECO:0000256" key="2">
    <source>
        <dbReference type="ARBA" id="ARBA00012966"/>
    </source>
</evidence>
<dbReference type="PROSITE" id="PS00469">
    <property type="entry name" value="NDPK"/>
    <property type="match status" value="1"/>
</dbReference>
<feature type="binding site" evidence="13 14">
    <location>
        <position position="87"/>
    </location>
    <ligand>
        <name>ATP</name>
        <dbReference type="ChEBI" id="CHEBI:30616"/>
    </ligand>
</feature>
<dbReference type="GO" id="GO:0006228">
    <property type="term" value="P:UTP biosynthetic process"/>
    <property type="evidence" value="ECO:0007669"/>
    <property type="project" value="UniProtKB-UniRule"/>
</dbReference>
<dbReference type="NCBIfam" id="NF001908">
    <property type="entry name" value="PRK00668.1"/>
    <property type="match status" value="1"/>
</dbReference>
<evidence type="ECO:0000256" key="9">
    <source>
        <dbReference type="ARBA" id="ARBA00022777"/>
    </source>
</evidence>
<dbReference type="Proteomes" id="UP000019184">
    <property type="component" value="Unassembled WGS sequence"/>
</dbReference>
<accession>A0A7U7J5G9</accession>
<evidence type="ECO:0000256" key="13">
    <source>
        <dbReference type="HAMAP-Rule" id="MF_00451"/>
    </source>
</evidence>
<protein>
    <recommendedName>
        <fullName evidence="3 13">Nucleoside diphosphate kinase</fullName>
        <shortName evidence="13">NDK</shortName>
        <shortName evidence="13">NDP kinase</shortName>
        <ecNumber evidence="2 13">2.7.4.6</ecNumber>
    </recommendedName>
    <alternativeName>
        <fullName evidence="13">Nucleoside-2-P kinase</fullName>
    </alternativeName>
</protein>
<keyword evidence="7 13" id="KW-0479">Metal-binding</keyword>
<dbReference type="PRINTS" id="PR01243">
    <property type="entry name" value="NUCDPKINASE"/>
</dbReference>
<dbReference type="GO" id="GO:0004550">
    <property type="term" value="F:nucleoside diphosphate kinase activity"/>
    <property type="evidence" value="ECO:0007669"/>
    <property type="project" value="UniProtKB-UniRule"/>
</dbReference>
<comment type="subunit">
    <text evidence="13">Homotetramer.</text>
</comment>
<evidence type="ECO:0000256" key="7">
    <source>
        <dbReference type="ARBA" id="ARBA00022723"/>
    </source>
</evidence>
<comment type="similarity">
    <text evidence="1 13 14 15">Belongs to the NDK family.</text>
</comment>
<feature type="active site" description="Pros-phosphohistidine intermediate" evidence="13 14">
    <location>
        <position position="117"/>
    </location>
</feature>
<evidence type="ECO:0000256" key="12">
    <source>
        <dbReference type="ARBA" id="ARBA00023080"/>
    </source>
</evidence>
<dbReference type="GO" id="GO:0006241">
    <property type="term" value="P:CTP biosynthetic process"/>
    <property type="evidence" value="ECO:0007669"/>
    <property type="project" value="UniProtKB-UniRule"/>
</dbReference>
<organism evidence="18 19">
    <name type="scientific">Candidatus Contendobacter odensis Run_B_J11</name>
    <dbReference type="NCBI Taxonomy" id="1400861"/>
    <lineage>
        <taxon>Bacteria</taxon>
        <taxon>Pseudomonadati</taxon>
        <taxon>Pseudomonadota</taxon>
        <taxon>Gammaproteobacteria</taxon>
        <taxon>Candidatus Competibacteraceae</taxon>
        <taxon>Candidatus Contendibacter</taxon>
    </lineage>
</organism>
<reference evidence="18 19" key="1">
    <citation type="journal article" date="2014" name="ISME J.">
        <title>Candidatus Competibacter-lineage genomes retrieved from metagenomes reveal functional metabolic diversity.</title>
        <authorList>
            <person name="McIlroy S.J."/>
            <person name="Albertsen M."/>
            <person name="Andresen E.K."/>
            <person name="Saunders A.M."/>
            <person name="Kristiansen R."/>
            <person name="Stokholm-Bjerregaard M."/>
            <person name="Nielsen K.L."/>
            <person name="Nielsen P.H."/>
        </authorList>
    </citation>
    <scope>NUCLEOTIDE SEQUENCE [LARGE SCALE GENOMIC DNA]</scope>
    <source>
        <strain evidence="18 19">Run_B_J11</strain>
    </source>
</reference>
<evidence type="ECO:0000256" key="6">
    <source>
        <dbReference type="ARBA" id="ARBA00022679"/>
    </source>
</evidence>
<keyword evidence="6 13" id="KW-0808">Transferase</keyword>
<evidence type="ECO:0000256" key="5">
    <source>
        <dbReference type="ARBA" id="ARBA00022553"/>
    </source>
</evidence>
<comment type="catalytic activity">
    <reaction evidence="13">
        <text>a ribonucleoside 5'-diphosphate + ATP = a ribonucleoside 5'-triphosphate + ADP</text>
        <dbReference type="Rhea" id="RHEA:18113"/>
        <dbReference type="ChEBI" id="CHEBI:30616"/>
        <dbReference type="ChEBI" id="CHEBI:57930"/>
        <dbReference type="ChEBI" id="CHEBI:61557"/>
        <dbReference type="ChEBI" id="CHEBI:456216"/>
        <dbReference type="EC" id="2.7.4.6"/>
    </reaction>
</comment>
<proteinExistence type="inferred from homology"/>
<dbReference type="SUPFAM" id="SSF54919">
    <property type="entry name" value="Nucleoside diphosphate kinase, NDK"/>
    <property type="match status" value="1"/>
</dbReference>
<dbReference type="AlphaFoldDB" id="A0A7U7J5G9"/>
<gene>
    <name evidence="13 18" type="primary">ndk</name>
    <name evidence="18" type="ORF">BN874_60022</name>
</gene>
<dbReference type="GO" id="GO:0005524">
    <property type="term" value="F:ATP binding"/>
    <property type="evidence" value="ECO:0007669"/>
    <property type="project" value="UniProtKB-UniRule"/>
</dbReference>
<evidence type="ECO:0000259" key="17">
    <source>
        <dbReference type="SMART" id="SM00562"/>
    </source>
</evidence>
<keyword evidence="8 13" id="KW-0547">Nucleotide-binding</keyword>
<comment type="function">
    <text evidence="13">Major role in the synthesis of nucleoside triphosphates other than ATP. The ATP gamma phosphate is transferred to the NDP beta phosphate via a ping-pong mechanism, using a phosphorylated active-site intermediate.</text>
</comment>
<evidence type="ECO:0000256" key="11">
    <source>
        <dbReference type="ARBA" id="ARBA00022842"/>
    </source>
</evidence>